<evidence type="ECO:0000256" key="3">
    <source>
        <dbReference type="ARBA" id="ARBA00039568"/>
    </source>
</evidence>
<dbReference type="PANTHER" id="PTHR10281:SF4">
    <property type="entry name" value="NEUFERRICIN"/>
    <property type="match status" value="1"/>
</dbReference>
<dbReference type="PANTHER" id="PTHR10281">
    <property type="entry name" value="MEMBRANE-ASSOCIATED PROGESTERONE RECEPTOR COMPONENT-RELATED"/>
    <property type="match status" value="1"/>
</dbReference>
<sequence length="141" mass="14798">MRRGAAAAALAVGALCVGAAWLLGRGFESRSRLRPRVLSAAELRRHRGAPGDPGLYVALLGRVFDVQRGRTHYGPGGAYSGLAGRDATRAFATGDFTPSGLVDDVSALSAAEMLAVHGWLAFYSAKYACVVLKITVFTEGM</sequence>
<organism evidence="6 7">
    <name type="scientific">Callipepla squamata</name>
    <name type="common">Scaled quail</name>
    <dbReference type="NCBI Taxonomy" id="9009"/>
    <lineage>
        <taxon>Eukaryota</taxon>
        <taxon>Metazoa</taxon>
        <taxon>Chordata</taxon>
        <taxon>Craniata</taxon>
        <taxon>Vertebrata</taxon>
        <taxon>Euteleostomi</taxon>
        <taxon>Archelosauria</taxon>
        <taxon>Archosauria</taxon>
        <taxon>Dinosauria</taxon>
        <taxon>Saurischia</taxon>
        <taxon>Theropoda</taxon>
        <taxon>Coelurosauria</taxon>
        <taxon>Aves</taxon>
        <taxon>Neognathae</taxon>
        <taxon>Galloanserae</taxon>
        <taxon>Galliformes</taxon>
        <taxon>Odontophoridae</taxon>
        <taxon>Callipepla</taxon>
    </lineage>
</organism>
<dbReference type="InterPro" id="IPR001199">
    <property type="entry name" value="Cyt_B5-like_heme/steroid-bd"/>
</dbReference>
<feature type="domain" description="Cytochrome b5 heme-binding" evidence="5">
    <location>
        <begin position="38"/>
        <end position="135"/>
    </location>
</feature>
<keyword evidence="7" id="KW-1185">Reference proteome</keyword>
<dbReference type="Proteomes" id="UP000198323">
    <property type="component" value="Unassembled WGS sequence"/>
</dbReference>
<proteinExistence type="inferred from homology"/>
<dbReference type="GO" id="GO:0016020">
    <property type="term" value="C:membrane"/>
    <property type="evidence" value="ECO:0007669"/>
    <property type="project" value="TreeGrafter"/>
</dbReference>
<dbReference type="SMART" id="SM01117">
    <property type="entry name" value="Cyt-b5"/>
    <property type="match status" value="1"/>
</dbReference>
<evidence type="ECO:0000256" key="1">
    <source>
        <dbReference type="ARBA" id="ARBA00037690"/>
    </source>
</evidence>
<comment type="similarity">
    <text evidence="2">Belongs to the cytochrome b5 family. MAPR subfamily.</text>
</comment>
<dbReference type="OrthoDB" id="10257697at2759"/>
<evidence type="ECO:0000256" key="2">
    <source>
        <dbReference type="ARBA" id="ARBA00038357"/>
    </source>
</evidence>
<dbReference type="AlphaFoldDB" id="A0A226NB86"/>
<dbReference type="InterPro" id="IPR050577">
    <property type="entry name" value="MAPR/NEUFC/NENF-like"/>
</dbReference>
<evidence type="ECO:0000256" key="4">
    <source>
        <dbReference type="ARBA" id="ARBA00042241"/>
    </source>
</evidence>
<dbReference type="SUPFAM" id="SSF55856">
    <property type="entry name" value="Cytochrome b5-like heme/steroid binding domain"/>
    <property type="match status" value="1"/>
</dbReference>
<evidence type="ECO:0000313" key="6">
    <source>
        <dbReference type="EMBL" id="OXB64762.1"/>
    </source>
</evidence>
<dbReference type="InterPro" id="IPR036400">
    <property type="entry name" value="Cyt_B5-like_heme/steroid_sf"/>
</dbReference>
<dbReference type="EMBL" id="MCFN01000112">
    <property type="protein sequence ID" value="OXB64762.1"/>
    <property type="molecule type" value="Genomic_DNA"/>
</dbReference>
<dbReference type="Gene3D" id="3.10.120.10">
    <property type="entry name" value="Cytochrome b5-like heme/steroid binding domain"/>
    <property type="match status" value="1"/>
</dbReference>
<dbReference type="STRING" id="9009.A0A226NB86"/>
<accession>A0A226NB86</accession>
<dbReference type="GO" id="GO:0012505">
    <property type="term" value="C:endomembrane system"/>
    <property type="evidence" value="ECO:0007669"/>
    <property type="project" value="TreeGrafter"/>
</dbReference>
<gene>
    <name evidence="6" type="ORF">ASZ78_016289</name>
</gene>
<name>A0A226NB86_CALSU</name>
<protein>
    <recommendedName>
        <fullName evidence="3">Neuferricin</fullName>
    </recommendedName>
    <alternativeName>
        <fullName evidence="4">Cytochrome b5 domain-containing protein 2</fullName>
    </alternativeName>
</protein>
<comment type="caution">
    <text evidence="6">The sequence shown here is derived from an EMBL/GenBank/DDBJ whole genome shotgun (WGS) entry which is preliminary data.</text>
</comment>
<evidence type="ECO:0000313" key="7">
    <source>
        <dbReference type="Proteomes" id="UP000198323"/>
    </source>
</evidence>
<dbReference type="Pfam" id="PF00173">
    <property type="entry name" value="Cyt-b5"/>
    <property type="match status" value="1"/>
</dbReference>
<reference evidence="6 7" key="1">
    <citation type="submission" date="2016-07" db="EMBL/GenBank/DDBJ databases">
        <title>Disparate Historic Effective Population Sizes Predicted by Modern Levels of Genome Diversity for the Scaled Quail (Callipepla squamata) and the Northern Bobwhite (Colinus virginianus): Inferences from First and Second Generation Draft Genome Assemblies for Sympatric New World Quail.</title>
        <authorList>
            <person name="Oldeschulte D.L."/>
            <person name="Halley Y.A."/>
            <person name="Bhattarai E.K."/>
            <person name="Brashear W.A."/>
            <person name="Hill J."/>
            <person name="Metz R.P."/>
            <person name="Johnson C.D."/>
            <person name="Rollins D."/>
            <person name="Peterson M.J."/>
            <person name="Bickhart D.M."/>
            <person name="Decker J.E."/>
            <person name="Seabury C.M."/>
        </authorList>
    </citation>
    <scope>NUCLEOTIDE SEQUENCE [LARGE SCALE GENOMIC DNA]</scope>
    <source>
        <strain evidence="6 7">Texas</strain>
        <tissue evidence="6">Leg muscle</tissue>
    </source>
</reference>
<evidence type="ECO:0000259" key="5">
    <source>
        <dbReference type="SMART" id="SM01117"/>
    </source>
</evidence>
<comment type="function">
    <text evidence="1">Heme-binding protein which promotes neuronal but not astrocyte differentiation.</text>
</comment>